<dbReference type="GO" id="GO:0006260">
    <property type="term" value="P:DNA replication"/>
    <property type="evidence" value="ECO:0007669"/>
    <property type="project" value="UniProtKB-UniRule"/>
</dbReference>
<dbReference type="Pfam" id="PF04084">
    <property type="entry name" value="RecA-like_ORC2"/>
    <property type="match status" value="1"/>
</dbReference>
<feature type="region of interest" description="Disordered" evidence="7">
    <location>
        <begin position="161"/>
        <end position="207"/>
    </location>
</feature>
<evidence type="ECO:0000256" key="1">
    <source>
        <dbReference type="ARBA" id="ARBA00004123"/>
    </source>
</evidence>
<evidence type="ECO:0000256" key="2">
    <source>
        <dbReference type="ARBA" id="ARBA00007421"/>
    </source>
</evidence>
<dbReference type="EMBL" id="KQ980745">
    <property type="protein sequence ID" value="KYN13674.1"/>
    <property type="molecule type" value="Genomic_DNA"/>
</dbReference>
<dbReference type="Proteomes" id="UP000078492">
    <property type="component" value="Unassembled WGS sequence"/>
</dbReference>
<evidence type="ECO:0000313" key="10">
    <source>
        <dbReference type="EMBL" id="KYN13674.1"/>
    </source>
</evidence>
<organism evidence="10 11">
    <name type="scientific">Trachymyrmex cornetzi</name>
    <dbReference type="NCBI Taxonomy" id="471704"/>
    <lineage>
        <taxon>Eukaryota</taxon>
        <taxon>Metazoa</taxon>
        <taxon>Ecdysozoa</taxon>
        <taxon>Arthropoda</taxon>
        <taxon>Hexapoda</taxon>
        <taxon>Insecta</taxon>
        <taxon>Pterygota</taxon>
        <taxon>Neoptera</taxon>
        <taxon>Endopterygota</taxon>
        <taxon>Hymenoptera</taxon>
        <taxon>Apocrita</taxon>
        <taxon>Aculeata</taxon>
        <taxon>Formicoidea</taxon>
        <taxon>Formicidae</taxon>
        <taxon>Myrmicinae</taxon>
        <taxon>Trachymyrmex</taxon>
    </lineage>
</organism>
<dbReference type="GO" id="GO:0003688">
    <property type="term" value="F:DNA replication origin binding"/>
    <property type="evidence" value="ECO:0007669"/>
    <property type="project" value="UniProtKB-UniRule"/>
</dbReference>
<reference evidence="10 11" key="1">
    <citation type="submission" date="2015-09" db="EMBL/GenBank/DDBJ databases">
        <title>Trachymyrmex cornetzi WGS genome.</title>
        <authorList>
            <person name="Nygaard S."/>
            <person name="Hu H."/>
            <person name="Boomsma J."/>
            <person name="Zhang G."/>
        </authorList>
    </citation>
    <scope>NUCLEOTIDE SEQUENCE [LARGE SCALE GENOMIC DNA]</scope>
    <source>
        <strain evidence="10">Tcor2-1</strain>
        <tissue evidence="10">Whole body</tissue>
    </source>
</reference>
<dbReference type="AlphaFoldDB" id="A0A151IYP8"/>
<evidence type="ECO:0000256" key="4">
    <source>
        <dbReference type="ARBA" id="ARBA00022705"/>
    </source>
</evidence>
<evidence type="ECO:0000256" key="3">
    <source>
        <dbReference type="ARBA" id="ARBA00019080"/>
    </source>
</evidence>
<evidence type="ECO:0000256" key="7">
    <source>
        <dbReference type="SAM" id="MobiDB-lite"/>
    </source>
</evidence>
<evidence type="ECO:0000256" key="6">
    <source>
        <dbReference type="RuleBase" id="RU368084"/>
    </source>
</evidence>
<comment type="subunit">
    <text evidence="6">Component of the origin recognition complex (ORC).</text>
</comment>
<evidence type="ECO:0000256" key="5">
    <source>
        <dbReference type="ARBA" id="ARBA00023242"/>
    </source>
</evidence>
<gene>
    <name evidence="10" type="ORF">ALC57_14138</name>
</gene>
<evidence type="ECO:0000259" key="9">
    <source>
        <dbReference type="Pfam" id="PF24882"/>
    </source>
</evidence>
<feature type="compositionally biased region" description="Basic residues" evidence="7">
    <location>
        <begin position="1"/>
        <end position="17"/>
    </location>
</feature>
<protein>
    <recommendedName>
        <fullName evidence="3 6">Origin recognition complex subunit 2</fullName>
    </recommendedName>
</protein>
<dbReference type="Pfam" id="PF24882">
    <property type="entry name" value="WHD_ORC2"/>
    <property type="match status" value="1"/>
</dbReference>
<dbReference type="GO" id="GO:0005664">
    <property type="term" value="C:nuclear origin of replication recognition complex"/>
    <property type="evidence" value="ECO:0007669"/>
    <property type="project" value="UniProtKB-UniRule"/>
</dbReference>
<dbReference type="PANTHER" id="PTHR14052:SF0">
    <property type="entry name" value="ORIGIN RECOGNITION COMPLEX SUBUNIT 2"/>
    <property type="match status" value="1"/>
</dbReference>
<dbReference type="InterPro" id="IPR007220">
    <property type="entry name" value="ORC2"/>
</dbReference>
<feature type="domain" description="Origin recognition complex subunit 2 RecA-like" evidence="8">
    <location>
        <begin position="298"/>
        <end position="456"/>
    </location>
</feature>
<feature type="region of interest" description="Disordered" evidence="7">
    <location>
        <begin position="1"/>
        <end position="32"/>
    </location>
</feature>
<keyword evidence="5 6" id="KW-0539">Nucleus</keyword>
<dbReference type="InterPro" id="IPR056772">
    <property type="entry name" value="RecA-like_ORC2"/>
</dbReference>
<name>A0A151IYP8_9HYME</name>
<dbReference type="STRING" id="471704.A0A151IYP8"/>
<comment type="similarity">
    <text evidence="2 6">Belongs to the ORC2 family.</text>
</comment>
<evidence type="ECO:0000313" key="11">
    <source>
        <dbReference type="Proteomes" id="UP000078492"/>
    </source>
</evidence>
<proteinExistence type="inferred from homology"/>
<feature type="compositionally biased region" description="Polar residues" evidence="7">
    <location>
        <begin position="177"/>
        <end position="188"/>
    </location>
</feature>
<sequence length="582" mass="66740">MASARNVRRSTRIKPHVKYTEVSDEETPVSSPQTNILNAEIEEQLKDIKEDVQKPLELFSEKDVSGRKLYGFQTPTKRNSMMIKANQCRTPETPKSFKTLPILKIVLNKIITNPDDEMVKKDSKGILFYKHILLQIVKNIFASFNFFFSDNLVSRKRYLPSVTSSGNESMSEDSEYIPSNNEVSSESYETSDKSEDSDNSDVSQENNIRRKVIQKVKPLLKREVQNTPTKSRRGRKTVAYKDYHIQTDEYFETQSGKIVTSDRTLERLKNACLTEESLGKLLINQSHISKIHKKRIYSLTENCTSFFPMWQFILEEGYSLLLHGVGSKRNLINDFYNEIIEDHPTLVINGFFPSLTLKDILDNIIMDLLDLNCPTNLNDCLELIETVMGDNPDDRLYLLIHNIDGVMLRSNKAQNILASLAAIPNIHVLASVDHINAPILWDHVKRAKFNFYWWDATTLLPYQAETSYESSLLVQQSSGLVLSSLQNVFLSLTSNARAIYLILVEYQLSNNSSNFTGMAFRDLYRAAREQFLVSSDLTLRAQLTEFIDHKLLRIKRTVDGVEHLTIPLDNSLLKQFMEQHGS</sequence>
<comment type="function">
    <text evidence="6">Component of the origin recognition complex (ORC) that binds origins of replication. DNA-binding is ATP-dependent. ORC is required to assemble the pre-replication complex necessary to initiate DNA replication.</text>
</comment>
<accession>A0A151IYP8</accession>
<keyword evidence="11" id="KW-1185">Reference proteome</keyword>
<dbReference type="InterPro" id="IPR056773">
    <property type="entry name" value="WHD_ORC2"/>
</dbReference>
<dbReference type="PANTHER" id="PTHR14052">
    <property type="entry name" value="ORIGIN RECOGNITION COMPLEX SUBUNIT 2"/>
    <property type="match status" value="1"/>
</dbReference>
<keyword evidence="4 6" id="KW-0235">DNA replication</keyword>
<comment type="subcellular location">
    <subcellularLocation>
        <location evidence="1 6">Nucleus</location>
    </subcellularLocation>
</comment>
<feature type="domain" description="Origin recognition complex subunit 2 winged-helix" evidence="9">
    <location>
        <begin position="512"/>
        <end position="571"/>
    </location>
</feature>
<evidence type="ECO:0000259" key="8">
    <source>
        <dbReference type="Pfam" id="PF04084"/>
    </source>
</evidence>